<evidence type="ECO:0000313" key="4">
    <source>
        <dbReference type="Proteomes" id="UP000473089"/>
    </source>
</evidence>
<dbReference type="GO" id="GO:0008610">
    <property type="term" value="P:lipid biosynthetic process"/>
    <property type="evidence" value="ECO:0007669"/>
    <property type="project" value="TreeGrafter"/>
</dbReference>
<dbReference type="AlphaFoldDB" id="A0A6M0STM8"/>
<comment type="caution">
    <text evidence="3">The sequence shown here is derived from an EMBL/GenBank/DDBJ whole genome shotgun (WGS) entry which is preliminary data.</text>
</comment>
<dbReference type="Pfam" id="PF00975">
    <property type="entry name" value="Thioesterase"/>
    <property type="match status" value="1"/>
</dbReference>
<reference evidence="3 4" key="1">
    <citation type="submission" date="2019-02" db="EMBL/GenBank/DDBJ databases">
        <title>Genome sequencing of Clostridium botulinum clinical isolates.</title>
        <authorList>
            <person name="Brunt J."/>
            <person name="Van Vliet A.H.M."/>
            <person name="Stringer S.C."/>
            <person name="Grant K.A."/>
            <person name="Carter A.C."/>
            <person name="Peck M.W."/>
        </authorList>
    </citation>
    <scope>NUCLEOTIDE SEQUENCE [LARGE SCALE GENOMIC DNA]</scope>
    <source>
        <strain evidence="3 4">R1125/03</strain>
    </source>
</reference>
<feature type="domain" description="Thioesterase" evidence="2">
    <location>
        <begin position="17"/>
        <end position="238"/>
    </location>
</feature>
<dbReference type="PANTHER" id="PTHR11487">
    <property type="entry name" value="THIOESTERASE"/>
    <property type="match status" value="1"/>
</dbReference>
<organism evidence="3 4">
    <name type="scientific">Clostridium botulinum</name>
    <dbReference type="NCBI Taxonomy" id="1491"/>
    <lineage>
        <taxon>Bacteria</taxon>
        <taxon>Bacillati</taxon>
        <taxon>Bacillota</taxon>
        <taxon>Clostridia</taxon>
        <taxon>Eubacteriales</taxon>
        <taxon>Clostridiaceae</taxon>
        <taxon>Clostridium</taxon>
    </lineage>
</organism>
<dbReference type="InterPro" id="IPR029058">
    <property type="entry name" value="AB_hydrolase_fold"/>
</dbReference>
<protein>
    <submittedName>
        <fullName evidence="3">Thioesterase</fullName>
    </submittedName>
</protein>
<gene>
    <name evidence="3" type="ORF">EXM42_00240</name>
</gene>
<accession>A0A6M0STM8</accession>
<comment type="similarity">
    <text evidence="1">Belongs to the thioesterase family.</text>
</comment>
<dbReference type="Gene3D" id="3.40.50.1820">
    <property type="entry name" value="alpha/beta hydrolase"/>
    <property type="match status" value="1"/>
</dbReference>
<proteinExistence type="inferred from homology"/>
<dbReference type="PANTHER" id="PTHR11487:SF0">
    <property type="entry name" value="S-ACYL FATTY ACID SYNTHASE THIOESTERASE, MEDIUM CHAIN"/>
    <property type="match status" value="1"/>
</dbReference>
<evidence type="ECO:0000313" key="3">
    <source>
        <dbReference type="EMBL" id="NFA58886.1"/>
    </source>
</evidence>
<evidence type="ECO:0000256" key="1">
    <source>
        <dbReference type="ARBA" id="ARBA00007169"/>
    </source>
</evidence>
<dbReference type="EMBL" id="SGJP01000001">
    <property type="protein sequence ID" value="NFA58886.1"/>
    <property type="molecule type" value="Genomic_DNA"/>
</dbReference>
<name>A0A6M0STM8_CLOBO</name>
<sequence length="243" mass="28124">MKNLIKGCENIISQKPIMFCFPFAGGGAGAYSSWVKYFQESVVVCPIQLPGREEKVMETPYVDMKVLIEDLVEEINKYNQYKIIIFGHSMGAKIAYEVAKRLEFENHPVEQLIISGSRVPHILEPDPIYHLPDEEFEKALVRFDGTPKEILENKELLKFFLPMLRADFTMDETYCISEVFKLSCPILALGGTLDKEADKEDILKWNEYTKSDFVICMFEGGHFFIKDKEEEVKNKIFHIIKDF</sequence>
<dbReference type="SUPFAM" id="SSF53474">
    <property type="entry name" value="alpha/beta-Hydrolases"/>
    <property type="match status" value="1"/>
</dbReference>
<dbReference type="InterPro" id="IPR001031">
    <property type="entry name" value="Thioesterase"/>
</dbReference>
<evidence type="ECO:0000259" key="2">
    <source>
        <dbReference type="Pfam" id="PF00975"/>
    </source>
</evidence>
<dbReference type="Proteomes" id="UP000473089">
    <property type="component" value="Unassembled WGS sequence"/>
</dbReference>
<dbReference type="InterPro" id="IPR012223">
    <property type="entry name" value="TEII"/>
</dbReference>